<accession>A0A0K1PQY7</accession>
<evidence type="ECO:0000313" key="3">
    <source>
        <dbReference type="Proteomes" id="UP000064967"/>
    </source>
</evidence>
<gene>
    <name evidence="2" type="ORF">AKJ09_02619</name>
</gene>
<evidence type="ECO:0000256" key="1">
    <source>
        <dbReference type="SAM" id="MobiDB-lite"/>
    </source>
</evidence>
<dbReference type="KEGG" id="llu:AKJ09_02619"/>
<name>A0A0K1PQY7_9BACT</name>
<dbReference type="EMBL" id="CP012333">
    <property type="protein sequence ID" value="AKU95955.1"/>
    <property type="molecule type" value="Genomic_DNA"/>
</dbReference>
<feature type="region of interest" description="Disordered" evidence="1">
    <location>
        <begin position="1"/>
        <end position="49"/>
    </location>
</feature>
<dbReference type="Proteomes" id="UP000064967">
    <property type="component" value="Chromosome"/>
</dbReference>
<keyword evidence="3" id="KW-1185">Reference proteome</keyword>
<sequence>MKLGVAEASKESSAKTNDLFSEQEETKTAPIDATMETSPARTYGWLKGR</sequence>
<reference evidence="2 3" key="1">
    <citation type="submission" date="2015-08" db="EMBL/GenBank/DDBJ databases">
        <authorList>
            <person name="Babu N.S."/>
            <person name="Beckwith C.J."/>
            <person name="Beseler K.G."/>
            <person name="Brison A."/>
            <person name="Carone J.V."/>
            <person name="Caskin T.P."/>
            <person name="Diamond M."/>
            <person name="Durham M.E."/>
            <person name="Foxe J.M."/>
            <person name="Go M."/>
            <person name="Henderson B.A."/>
            <person name="Jones I.B."/>
            <person name="McGettigan J.A."/>
            <person name="Micheletti S.J."/>
            <person name="Nasrallah M.E."/>
            <person name="Ortiz D."/>
            <person name="Piller C.R."/>
            <person name="Privatt S.R."/>
            <person name="Schneider S.L."/>
            <person name="Sharp S."/>
            <person name="Smith T.C."/>
            <person name="Stanton J.D."/>
            <person name="Ullery H.E."/>
            <person name="Wilson R.J."/>
            <person name="Serrano M.G."/>
            <person name="Buck G."/>
            <person name="Lee V."/>
            <person name="Wang Y."/>
            <person name="Carvalho R."/>
            <person name="Voegtly L."/>
            <person name="Shi R."/>
            <person name="Duckworth R."/>
            <person name="Johnson A."/>
            <person name="Loviza R."/>
            <person name="Walstead R."/>
            <person name="Shah Z."/>
            <person name="Kiflezghi M."/>
            <person name="Wade K."/>
            <person name="Ball S.L."/>
            <person name="Bradley K.W."/>
            <person name="Asai D.J."/>
            <person name="Bowman C.A."/>
            <person name="Russell D.A."/>
            <person name="Pope W.H."/>
            <person name="Jacobs-Sera D."/>
            <person name="Hendrix R.W."/>
            <person name="Hatfull G.F."/>
        </authorList>
    </citation>
    <scope>NUCLEOTIDE SEQUENCE [LARGE SCALE GENOMIC DNA]</scope>
    <source>
        <strain evidence="2 3">DSM 27648</strain>
    </source>
</reference>
<dbReference type="AlphaFoldDB" id="A0A0K1PQY7"/>
<protein>
    <submittedName>
        <fullName evidence="2">Uncharacterized protein</fullName>
    </submittedName>
</protein>
<proteinExistence type="predicted"/>
<organism evidence="2 3">
    <name type="scientific">Labilithrix luteola</name>
    <dbReference type="NCBI Taxonomy" id="1391654"/>
    <lineage>
        <taxon>Bacteria</taxon>
        <taxon>Pseudomonadati</taxon>
        <taxon>Myxococcota</taxon>
        <taxon>Polyangia</taxon>
        <taxon>Polyangiales</taxon>
        <taxon>Labilitrichaceae</taxon>
        <taxon>Labilithrix</taxon>
    </lineage>
</organism>
<evidence type="ECO:0000313" key="2">
    <source>
        <dbReference type="EMBL" id="AKU95955.1"/>
    </source>
</evidence>